<name>I2NEV6_9PAST</name>
<reference evidence="1 2" key="1">
    <citation type="submission" date="2012-04" db="EMBL/GenBank/DDBJ databases">
        <authorList>
            <person name="Harkins D.M."/>
            <person name="Madupu R."/>
            <person name="Durkin A.S."/>
            <person name="Torralba M."/>
            <person name="Methe B."/>
            <person name="Sutton G.G."/>
            <person name="Nelson K.E."/>
        </authorList>
    </citation>
    <scope>NUCLEOTIDE SEQUENCE [LARGE SCALE GENOMIC DNA]</scope>
    <source>
        <strain evidence="1 2">HK411</strain>
    </source>
</reference>
<dbReference type="AlphaFoldDB" id="I2NEV6"/>
<dbReference type="EMBL" id="AJMU01000067">
    <property type="protein sequence ID" value="EIG24367.1"/>
    <property type="molecule type" value="Genomic_DNA"/>
</dbReference>
<gene>
    <name evidence="1" type="ORF">HMPREF1054_0514</name>
</gene>
<accession>I2NEV6</accession>
<proteinExistence type="predicted"/>
<dbReference type="Proteomes" id="UP000003345">
    <property type="component" value="Unassembled WGS sequence"/>
</dbReference>
<comment type="caution">
    <text evidence="1">The sequence shown here is derived from an EMBL/GenBank/DDBJ whole genome shotgun (WGS) entry which is preliminary data.</text>
</comment>
<evidence type="ECO:0000313" key="1">
    <source>
        <dbReference type="EMBL" id="EIG24367.1"/>
    </source>
</evidence>
<sequence>MKNPRTLFYIDVREMNFTYPTSDRIYRTICKYHTNRYNAVNFLYKQRIIFNENY</sequence>
<organism evidence="1 2">
    <name type="scientific">Haemophilus paraphrohaemolyticus HK411</name>
    <dbReference type="NCBI Taxonomy" id="1095743"/>
    <lineage>
        <taxon>Bacteria</taxon>
        <taxon>Pseudomonadati</taxon>
        <taxon>Pseudomonadota</taxon>
        <taxon>Gammaproteobacteria</taxon>
        <taxon>Pasteurellales</taxon>
        <taxon>Pasteurellaceae</taxon>
        <taxon>Haemophilus</taxon>
    </lineage>
</organism>
<protein>
    <submittedName>
        <fullName evidence="1">Uncharacterized protein</fullName>
    </submittedName>
</protein>
<evidence type="ECO:0000313" key="2">
    <source>
        <dbReference type="Proteomes" id="UP000003345"/>
    </source>
</evidence>